<evidence type="ECO:0000313" key="9">
    <source>
        <dbReference type="EMBL" id="ERK01512.1"/>
    </source>
</evidence>
<dbReference type="InterPro" id="IPR012340">
    <property type="entry name" value="NA-bd_OB-fold"/>
</dbReference>
<dbReference type="GO" id="GO:0005525">
    <property type="term" value="F:GTP binding"/>
    <property type="evidence" value="ECO:0007669"/>
    <property type="project" value="UniProtKB-UniRule"/>
</dbReference>
<dbReference type="GO" id="GO:0003743">
    <property type="term" value="F:translation initiation factor activity"/>
    <property type="evidence" value="ECO:0007669"/>
    <property type="project" value="UniProtKB-UniRule"/>
</dbReference>
<dbReference type="Proteomes" id="UP000016646">
    <property type="component" value="Unassembled WGS sequence"/>
</dbReference>
<dbReference type="PATRIC" id="fig|1125725.3.peg.2342"/>
<dbReference type="eggNOG" id="COG1162">
    <property type="taxonomic scope" value="Bacteria"/>
</dbReference>
<keyword evidence="4" id="KW-0648">Protein biosynthesis</keyword>
<name>U2KSR1_TRESO</name>
<keyword evidence="11" id="KW-1185">Reference proteome</keyword>
<dbReference type="EMBL" id="AVQI01000056">
    <property type="protein sequence ID" value="ERK01512.1"/>
    <property type="molecule type" value="Genomic_DNA"/>
</dbReference>
<dbReference type="PANTHER" id="PTHR32120">
    <property type="entry name" value="SMALL RIBOSOMAL SUBUNIT BIOGENESIS GTPASE RSGA"/>
    <property type="match status" value="1"/>
</dbReference>
<sequence>MQGTVVDGTNNFFTVRCTDGKPRSCSLKGKILKSEDRFYNPLAPGDIVEVETDKLDSSKGQILSLVPRKNSFVRWNVKRKCPQLLAANLDFIVLVTTPDEPPFRPRFIDRELAQAECQNLEPIIVCNKCDLAAGDDIDFQARTKIWEDLGYAVLYVSAKTGAGLDALARTLSGRVAAFVGQSGVGKSSLINALAGNEALRTGDLSRKYERGAHTTTKGSLNTIVIDKRFTGREGDEASIIDTPGIRRFVLHDIAAEDLALYFREFKPIVGSCTFGMSCTHTAEPGCKILEAVYAGVITEERYASWMRIKDEMKSQSWED</sequence>
<dbReference type="InterPro" id="IPR010914">
    <property type="entry name" value="RsgA_GTPase_dom"/>
</dbReference>
<keyword evidence="3 8" id="KW-0378">Hydrolase</keyword>
<dbReference type="GO" id="GO:0005737">
    <property type="term" value="C:cytoplasm"/>
    <property type="evidence" value="ECO:0007669"/>
    <property type="project" value="UniProtKB-SubCell"/>
</dbReference>
<keyword evidence="3" id="KW-0690">Ribosome biogenesis</keyword>
<dbReference type="OrthoDB" id="9809485at2"/>
<comment type="similarity">
    <text evidence="3">Belongs to the TRAFAC class YlqF/YawG GTPase family. RsgA subfamily.</text>
</comment>
<feature type="domain" description="EngC GTPase" evidence="6">
    <location>
        <begin position="87"/>
        <end position="246"/>
    </location>
</feature>
<keyword evidence="3" id="KW-0694">RNA-binding</keyword>
<dbReference type="InterPro" id="IPR006196">
    <property type="entry name" value="RNA-binding_domain_S1_IF1"/>
</dbReference>
<dbReference type="EMBL" id="AUZJ01000061">
    <property type="protein sequence ID" value="ERF59706.1"/>
    <property type="molecule type" value="Genomic_DNA"/>
</dbReference>
<dbReference type="PROSITE" id="PS50936">
    <property type="entry name" value="ENGC_GTPASE"/>
    <property type="match status" value="1"/>
</dbReference>
<keyword evidence="3" id="KW-0479">Metal-binding</keyword>
<dbReference type="Gene3D" id="3.40.50.300">
    <property type="entry name" value="P-loop containing nucleotide triphosphate hydrolases"/>
    <property type="match status" value="1"/>
</dbReference>
<protein>
    <recommendedName>
        <fullName evidence="3">Small ribosomal subunit biogenesis GTPase RsgA</fullName>
        <ecNumber evidence="3">3.6.1.-</ecNumber>
    </recommendedName>
</protein>
<feature type="binding site" evidence="3">
    <location>
        <position position="272"/>
    </location>
    <ligand>
        <name>Zn(2+)</name>
        <dbReference type="ChEBI" id="CHEBI:29105"/>
    </ligand>
</feature>
<dbReference type="PANTHER" id="PTHR32120:SF11">
    <property type="entry name" value="SMALL RIBOSOMAL SUBUNIT BIOGENESIS GTPASE RSGA 1, MITOCHONDRIAL-RELATED"/>
    <property type="match status" value="1"/>
</dbReference>
<dbReference type="GO" id="GO:0003924">
    <property type="term" value="F:GTPase activity"/>
    <property type="evidence" value="ECO:0007669"/>
    <property type="project" value="UniProtKB-UniRule"/>
</dbReference>
<evidence type="ECO:0000256" key="4">
    <source>
        <dbReference type="PROSITE-ProRule" id="PRU00181"/>
    </source>
</evidence>
<keyword evidence="1 3" id="KW-0547">Nucleotide-binding</keyword>
<proteinExistence type="inferred from homology"/>
<dbReference type="SUPFAM" id="SSF50249">
    <property type="entry name" value="Nucleic acid-binding proteins"/>
    <property type="match status" value="1"/>
</dbReference>
<feature type="domain" description="S1-like" evidence="5">
    <location>
        <begin position="10"/>
        <end position="63"/>
    </location>
</feature>
<dbReference type="Gene3D" id="2.40.50.140">
    <property type="entry name" value="Nucleic acid-binding proteins"/>
    <property type="match status" value="1"/>
</dbReference>
<dbReference type="NCBIfam" id="TIGR00157">
    <property type="entry name" value="ribosome small subunit-dependent GTPase A"/>
    <property type="match status" value="1"/>
</dbReference>
<feature type="binding site" evidence="3">
    <location>
        <begin position="180"/>
        <end position="188"/>
    </location>
    <ligand>
        <name>GTP</name>
        <dbReference type="ChEBI" id="CHEBI:37565"/>
    </ligand>
</feature>
<reference evidence="10 11" key="1">
    <citation type="submission" date="2013-08" db="EMBL/GenBank/DDBJ databases">
        <authorList>
            <person name="Durkin A.S."/>
            <person name="Haft D.R."/>
            <person name="McCorrison J."/>
            <person name="Torralba M."/>
            <person name="Gillis M."/>
            <person name="Haft D.H."/>
            <person name="Methe B."/>
            <person name="Sutton G."/>
            <person name="Nelson K.E."/>
        </authorList>
    </citation>
    <scope>NUCLEOTIDE SEQUENCE [LARGE SCALE GENOMIC DNA]</scope>
    <source>
        <strain evidence="9 11">ATCC 35536</strain>
        <strain evidence="8 10">VPI DR56BR1116</strain>
    </source>
</reference>
<comment type="subcellular location">
    <subcellularLocation>
        <location evidence="3">Cytoplasm</location>
    </subcellularLocation>
</comment>
<keyword evidence="3" id="KW-0699">rRNA-binding</keyword>
<dbReference type="PROSITE" id="PS51721">
    <property type="entry name" value="G_CP"/>
    <property type="match status" value="1"/>
</dbReference>
<dbReference type="InterPro" id="IPR027417">
    <property type="entry name" value="P-loop_NTPase"/>
</dbReference>
<keyword evidence="3" id="KW-0963">Cytoplasm</keyword>
<dbReference type="CDD" id="cd01854">
    <property type="entry name" value="YjeQ_EngC"/>
    <property type="match status" value="1"/>
</dbReference>
<dbReference type="Proteomes" id="UP000016412">
    <property type="component" value="Unassembled WGS sequence"/>
</dbReference>
<dbReference type="AlphaFoldDB" id="U2KSR1"/>
<dbReference type="InterPro" id="IPR004881">
    <property type="entry name" value="Ribosome_biogen_GTPase_RsgA"/>
</dbReference>
<dbReference type="RefSeq" id="WP_021331313.1">
    <property type="nucleotide sequence ID" value="NZ_AUZJ01000061.1"/>
</dbReference>
<feature type="binding site" evidence="3">
    <location>
        <position position="278"/>
    </location>
    <ligand>
        <name>Zn(2+)</name>
        <dbReference type="ChEBI" id="CHEBI:29105"/>
    </ligand>
</feature>
<gene>
    <name evidence="3 8" type="primary">rsgA</name>
    <name evidence="9" type="ORF">HMPREF0860_1438</name>
    <name evidence="8" type="ORF">HMPREF1325_0743</name>
</gene>
<comment type="subunit">
    <text evidence="3">Monomer. Associates with 30S ribosomal subunit, binds 16S rRNA.</text>
</comment>
<evidence type="ECO:0000313" key="11">
    <source>
        <dbReference type="Proteomes" id="UP000016646"/>
    </source>
</evidence>
<evidence type="ECO:0000259" key="6">
    <source>
        <dbReference type="PROSITE" id="PS50936"/>
    </source>
</evidence>
<organism evidence="8 10">
    <name type="scientific">Treponema socranskii subsp. socranskii VPI DR56BR1116 = ATCC 35536</name>
    <dbReference type="NCBI Taxonomy" id="1125725"/>
    <lineage>
        <taxon>Bacteria</taxon>
        <taxon>Pseudomonadati</taxon>
        <taxon>Spirochaetota</taxon>
        <taxon>Spirochaetia</taxon>
        <taxon>Spirochaetales</taxon>
        <taxon>Treponemataceae</taxon>
        <taxon>Treponema</taxon>
    </lineage>
</organism>
<dbReference type="Gene3D" id="1.10.40.50">
    <property type="entry name" value="Probable gtpase engc, domain 3"/>
    <property type="match status" value="1"/>
</dbReference>
<dbReference type="SUPFAM" id="SSF52540">
    <property type="entry name" value="P-loop containing nucleoside triphosphate hydrolases"/>
    <property type="match status" value="1"/>
</dbReference>
<dbReference type="PROSITE" id="PS50832">
    <property type="entry name" value="S1_IF1_TYPE"/>
    <property type="match status" value="1"/>
</dbReference>
<feature type="domain" description="CP-type G" evidence="7">
    <location>
        <begin position="75"/>
        <end position="248"/>
    </location>
</feature>
<dbReference type="GO" id="GO:0042274">
    <property type="term" value="P:ribosomal small subunit biogenesis"/>
    <property type="evidence" value="ECO:0007669"/>
    <property type="project" value="UniProtKB-UniRule"/>
</dbReference>
<evidence type="ECO:0000259" key="5">
    <source>
        <dbReference type="PROSITE" id="PS50832"/>
    </source>
</evidence>
<evidence type="ECO:0000313" key="10">
    <source>
        <dbReference type="Proteomes" id="UP000016412"/>
    </source>
</evidence>
<evidence type="ECO:0000256" key="1">
    <source>
        <dbReference type="ARBA" id="ARBA00022741"/>
    </source>
</evidence>
<keyword evidence="3" id="KW-0862">Zinc</keyword>
<evidence type="ECO:0000259" key="7">
    <source>
        <dbReference type="PROSITE" id="PS51721"/>
    </source>
</evidence>
<dbReference type="EC" id="3.6.1.-" evidence="3"/>
<feature type="binding site" evidence="3">
    <location>
        <begin position="127"/>
        <end position="130"/>
    </location>
    <ligand>
        <name>GTP</name>
        <dbReference type="ChEBI" id="CHEBI:37565"/>
    </ligand>
</feature>
<comment type="caution">
    <text evidence="8">The sequence shown here is derived from an EMBL/GenBank/DDBJ whole genome shotgun (WGS) entry which is preliminary data.</text>
</comment>
<dbReference type="STRING" id="1125725.HMPREF1325_0743"/>
<keyword evidence="4" id="KW-0396">Initiation factor</keyword>
<comment type="function">
    <text evidence="3">One of several proteins that assist in the late maturation steps of the functional core of the 30S ribosomal subunit. Helps release RbfA from mature subunits. May play a role in the assembly of ribosomal proteins into the subunit. Circularly permuted GTPase that catalyzes slow GTP hydrolysis, GTPase activity is stimulated by the 30S ribosomal subunit.</text>
</comment>
<dbReference type="InterPro" id="IPR030378">
    <property type="entry name" value="G_CP_dom"/>
</dbReference>
<feature type="binding site" evidence="3">
    <location>
        <position position="286"/>
    </location>
    <ligand>
        <name>Zn(2+)</name>
        <dbReference type="ChEBI" id="CHEBI:29105"/>
    </ligand>
</feature>
<accession>U2KSR1</accession>
<dbReference type="Pfam" id="PF03193">
    <property type="entry name" value="RsgA_GTPase"/>
    <property type="match status" value="1"/>
</dbReference>
<evidence type="ECO:0000256" key="3">
    <source>
        <dbReference type="HAMAP-Rule" id="MF_01820"/>
    </source>
</evidence>
<comment type="cofactor">
    <cofactor evidence="3">
        <name>Zn(2+)</name>
        <dbReference type="ChEBI" id="CHEBI:29105"/>
    </cofactor>
    <text evidence="3">Binds 1 zinc ion per subunit.</text>
</comment>
<dbReference type="HAMAP" id="MF_01820">
    <property type="entry name" value="GTPase_RsgA"/>
    <property type="match status" value="1"/>
</dbReference>
<evidence type="ECO:0000256" key="2">
    <source>
        <dbReference type="ARBA" id="ARBA00023134"/>
    </source>
</evidence>
<keyword evidence="2 3" id="KW-0342">GTP-binding</keyword>
<feature type="binding site" evidence="3">
    <location>
        <position position="280"/>
    </location>
    <ligand>
        <name>Zn(2+)</name>
        <dbReference type="ChEBI" id="CHEBI:29105"/>
    </ligand>
</feature>
<evidence type="ECO:0000313" key="8">
    <source>
        <dbReference type="EMBL" id="ERF59706.1"/>
    </source>
</evidence>
<dbReference type="GO" id="GO:0019843">
    <property type="term" value="F:rRNA binding"/>
    <property type="evidence" value="ECO:0007669"/>
    <property type="project" value="UniProtKB-KW"/>
</dbReference>
<dbReference type="GO" id="GO:0046872">
    <property type="term" value="F:metal ion binding"/>
    <property type="evidence" value="ECO:0007669"/>
    <property type="project" value="UniProtKB-KW"/>
</dbReference>